<comment type="caution">
    <text evidence="12">The sequence shown here is derived from an EMBL/GenBank/DDBJ whole genome shotgun (WGS) entry which is preliminary data.</text>
</comment>
<dbReference type="PANTHER" id="PTHR11579:SF0">
    <property type="entry name" value="PROTEIN-L-ISOASPARTATE(D-ASPARTATE) O-METHYLTRANSFERASE"/>
    <property type="match status" value="1"/>
</dbReference>
<evidence type="ECO:0000256" key="10">
    <source>
        <dbReference type="ARBA" id="ARBA00031323"/>
    </source>
</evidence>
<keyword evidence="5" id="KW-0963">Cytoplasm</keyword>
<evidence type="ECO:0000256" key="3">
    <source>
        <dbReference type="ARBA" id="ARBA00011890"/>
    </source>
</evidence>
<dbReference type="PANTHER" id="PTHR11579">
    <property type="entry name" value="PROTEIN-L-ISOASPARTATE O-METHYLTRANSFERASE"/>
    <property type="match status" value="1"/>
</dbReference>
<dbReference type="Proteomes" id="UP001223144">
    <property type="component" value="Unassembled WGS sequence"/>
</dbReference>
<sequence length="401" mass="43045">MTTVRETDDTAASLRAAMVSELHEMGVFQSEAVAKAVATVPRHLFATGEPLQAAYAADKALVIKRDRQGQALSSLSATHIQAVMLEQAEIEPGMRVLEVGSGGYNAALIAELVGEAGTVVTADIDAEIVQRARACLDAAGYDRVQVVLADAEGGVPEHAPFDRIIVTAGAWDIPPAWREQMSERGRVVVPLRMRGITRSFAFDHDGKDLVSDSYRLCGFVPMQGSGAYTERLLPVTDGVALQLDDQRQEFDTKALAAAVHAPRVEVWSGAAFDMPDELELFLATSTPQMVMLHGSKDLVDQGVLAPSVTRGVPALVAGGSFAYRTKRPNEETGGFESGVFAHGPDAETVAARYAELLRRWASDHRRRGAARIRYVPMPEGAAEPSAKVVAKRLGAVEVSWS</sequence>
<dbReference type="Pfam" id="PF01135">
    <property type="entry name" value="PCMT"/>
    <property type="match status" value="1"/>
</dbReference>
<gene>
    <name evidence="12" type="primary">fxlM</name>
    <name evidence="12" type="ORF">QCN29_02515</name>
</gene>
<dbReference type="CDD" id="cd02440">
    <property type="entry name" value="AdoMet_MTases"/>
    <property type="match status" value="1"/>
</dbReference>
<keyword evidence="6 12" id="KW-0489">Methyltransferase</keyword>
<comment type="subcellular location">
    <subcellularLocation>
        <location evidence="1">Cytoplasm</location>
    </subcellularLocation>
</comment>
<dbReference type="EMBL" id="JARWBG010000002">
    <property type="protein sequence ID" value="MDH2387678.1"/>
    <property type="molecule type" value="Genomic_DNA"/>
</dbReference>
<evidence type="ECO:0000256" key="5">
    <source>
        <dbReference type="ARBA" id="ARBA00022490"/>
    </source>
</evidence>
<dbReference type="InterPro" id="IPR000682">
    <property type="entry name" value="PCMT"/>
</dbReference>
<evidence type="ECO:0000256" key="11">
    <source>
        <dbReference type="ARBA" id="ARBA00031350"/>
    </source>
</evidence>
<keyword evidence="13" id="KW-1185">Reference proteome</keyword>
<evidence type="ECO:0000256" key="4">
    <source>
        <dbReference type="ARBA" id="ARBA00013346"/>
    </source>
</evidence>
<accession>A0ABT6HHF9</accession>
<evidence type="ECO:0000256" key="8">
    <source>
        <dbReference type="ARBA" id="ARBA00022691"/>
    </source>
</evidence>
<evidence type="ECO:0000256" key="1">
    <source>
        <dbReference type="ARBA" id="ARBA00004496"/>
    </source>
</evidence>
<dbReference type="GO" id="GO:0032259">
    <property type="term" value="P:methylation"/>
    <property type="evidence" value="ECO:0007669"/>
    <property type="project" value="UniProtKB-KW"/>
</dbReference>
<comment type="similarity">
    <text evidence="2">Belongs to the methyltransferase superfamily. L-isoaspartyl/D-aspartyl protein methyltransferase family.</text>
</comment>
<evidence type="ECO:0000256" key="9">
    <source>
        <dbReference type="ARBA" id="ARBA00030757"/>
    </source>
</evidence>
<keyword evidence="8" id="KW-0949">S-adenosyl-L-methionine</keyword>
<protein>
    <recommendedName>
        <fullName evidence="4">Protein-L-isoaspartate O-methyltransferase</fullName>
        <ecNumber evidence="3">2.1.1.77</ecNumber>
    </recommendedName>
    <alternativeName>
        <fullName evidence="11">L-isoaspartyl protein carboxyl methyltransferase</fullName>
    </alternativeName>
    <alternativeName>
        <fullName evidence="9">Protein L-isoaspartyl methyltransferase</fullName>
    </alternativeName>
    <alternativeName>
        <fullName evidence="10">Protein-beta-aspartate methyltransferase</fullName>
    </alternativeName>
</protein>
<dbReference type="SUPFAM" id="SSF53335">
    <property type="entry name" value="S-adenosyl-L-methionine-dependent methyltransferases"/>
    <property type="match status" value="1"/>
</dbReference>
<proteinExistence type="inferred from homology"/>
<evidence type="ECO:0000256" key="2">
    <source>
        <dbReference type="ARBA" id="ARBA00005369"/>
    </source>
</evidence>
<evidence type="ECO:0000313" key="12">
    <source>
        <dbReference type="EMBL" id="MDH2387678.1"/>
    </source>
</evidence>
<dbReference type="GO" id="GO:0008168">
    <property type="term" value="F:methyltransferase activity"/>
    <property type="evidence" value="ECO:0007669"/>
    <property type="project" value="UniProtKB-KW"/>
</dbReference>
<dbReference type="RefSeq" id="WP_279925931.1">
    <property type="nucleotide sequence ID" value="NZ_JARWBG010000002.1"/>
</dbReference>
<keyword evidence="7" id="KW-0808">Transferase</keyword>
<dbReference type="InterPro" id="IPR027573">
    <property type="entry name" value="Methyltran_FxLD"/>
</dbReference>
<dbReference type="Gene3D" id="3.40.50.150">
    <property type="entry name" value="Vaccinia Virus protein VP39"/>
    <property type="match status" value="1"/>
</dbReference>
<evidence type="ECO:0000313" key="13">
    <source>
        <dbReference type="Proteomes" id="UP001223144"/>
    </source>
</evidence>
<dbReference type="NCBIfam" id="TIGR04364">
    <property type="entry name" value="methyltran_FxLD"/>
    <property type="match status" value="1"/>
</dbReference>
<name>A0ABT6HHF9_9ACTN</name>
<reference evidence="12 13" key="1">
    <citation type="submission" date="2023-04" db="EMBL/GenBank/DDBJ databases">
        <title>Streptomyces chengmaiensis sp. nov. isolated from the stem of mangrove plant in Hainan.</title>
        <authorList>
            <person name="Huang X."/>
            <person name="Zhou S."/>
            <person name="Chu X."/>
            <person name="Xie Y."/>
            <person name="Lin Y."/>
        </authorList>
    </citation>
    <scope>NUCLEOTIDE SEQUENCE [LARGE SCALE GENOMIC DNA]</scope>
    <source>
        <strain evidence="12 13">HNM0663</strain>
    </source>
</reference>
<evidence type="ECO:0000256" key="7">
    <source>
        <dbReference type="ARBA" id="ARBA00022679"/>
    </source>
</evidence>
<organism evidence="12 13">
    <name type="scientific">Streptomyces chengmaiensis</name>
    <dbReference type="NCBI Taxonomy" id="3040919"/>
    <lineage>
        <taxon>Bacteria</taxon>
        <taxon>Bacillati</taxon>
        <taxon>Actinomycetota</taxon>
        <taxon>Actinomycetes</taxon>
        <taxon>Kitasatosporales</taxon>
        <taxon>Streptomycetaceae</taxon>
        <taxon>Streptomyces</taxon>
    </lineage>
</organism>
<dbReference type="InterPro" id="IPR029063">
    <property type="entry name" value="SAM-dependent_MTases_sf"/>
</dbReference>
<evidence type="ECO:0000256" key="6">
    <source>
        <dbReference type="ARBA" id="ARBA00022603"/>
    </source>
</evidence>
<dbReference type="EC" id="2.1.1.77" evidence="3"/>